<dbReference type="Proteomes" id="UP000274429">
    <property type="component" value="Unassembled WGS sequence"/>
</dbReference>
<dbReference type="OrthoDB" id="6243570at2759"/>
<evidence type="ECO:0000313" key="2">
    <source>
        <dbReference type="Proteomes" id="UP000274429"/>
    </source>
</evidence>
<evidence type="ECO:0000313" key="1">
    <source>
        <dbReference type="EMBL" id="VDM32948.1"/>
    </source>
</evidence>
<dbReference type="EMBL" id="UYWX01020499">
    <property type="protein sequence ID" value="VDM32948.1"/>
    <property type="molecule type" value="Genomic_DNA"/>
</dbReference>
<reference evidence="3" key="1">
    <citation type="submission" date="2017-02" db="UniProtKB">
        <authorList>
            <consortium name="WormBaseParasite"/>
        </authorList>
    </citation>
    <scope>IDENTIFICATION</scope>
</reference>
<evidence type="ECO:0000313" key="3">
    <source>
        <dbReference type="WBParaSite" id="TTAC_0000841901-mRNA-1"/>
    </source>
</evidence>
<keyword evidence="2" id="KW-1185">Reference proteome</keyword>
<organism evidence="3">
    <name type="scientific">Hydatigena taeniaeformis</name>
    <name type="common">Feline tapeworm</name>
    <name type="synonym">Taenia taeniaeformis</name>
    <dbReference type="NCBI Taxonomy" id="6205"/>
    <lineage>
        <taxon>Eukaryota</taxon>
        <taxon>Metazoa</taxon>
        <taxon>Spiralia</taxon>
        <taxon>Lophotrochozoa</taxon>
        <taxon>Platyhelminthes</taxon>
        <taxon>Cestoda</taxon>
        <taxon>Eucestoda</taxon>
        <taxon>Cyclophyllidea</taxon>
        <taxon>Taeniidae</taxon>
        <taxon>Hydatigera</taxon>
    </lineage>
</organism>
<accession>A0A0R3X4R7</accession>
<sequence>MANTGRERYMKGDILRIPMEVGVKICKYLNATELMNLYSAIPQWRWILYTPPFAYIVREMMEEWKWIDKHICLLLFSGDAEITHTKAVLATAYHNQQDALHHRLVHTKLPEYAQKPVHCLFLTSRSDTSRLEDNVKEYQCDLQVLKHESPTRIYFDVTNDAIHFFRNWQRSSQASGGSCLQKLTHVAGSGREGEGRRLLTDYDCVIIDADYGDDNGIYSDMDELLLSMTASQTFVTTGSLLYIKGLVSNLDCMKEMLWSLDGMESSPLPQVAANWRIWCNQYQNNFGIDLVEIVRWTCLDIIVRRSGETLHN</sequence>
<dbReference type="WBParaSite" id="TTAC_0000841901-mRNA-1">
    <property type="protein sequence ID" value="TTAC_0000841901-mRNA-1"/>
    <property type="gene ID" value="TTAC_0000841901"/>
</dbReference>
<protein>
    <submittedName>
        <fullName evidence="3">F-box domain-containing protein</fullName>
    </submittedName>
</protein>
<dbReference type="AlphaFoldDB" id="A0A0R3X4R7"/>
<proteinExistence type="predicted"/>
<gene>
    <name evidence="1" type="ORF">TTAC_LOCUS8404</name>
</gene>
<name>A0A0R3X4R7_HYDTA</name>
<reference evidence="1 2" key="2">
    <citation type="submission" date="2018-11" db="EMBL/GenBank/DDBJ databases">
        <authorList>
            <consortium name="Pathogen Informatics"/>
        </authorList>
    </citation>
    <scope>NUCLEOTIDE SEQUENCE [LARGE SCALE GENOMIC DNA]</scope>
</reference>